<comment type="caution">
    <text evidence="1">The sequence shown here is derived from an EMBL/GenBank/DDBJ whole genome shotgun (WGS) entry which is preliminary data.</text>
</comment>
<keyword evidence="2" id="KW-1185">Reference proteome</keyword>
<gene>
    <name evidence="1" type="ORF">FB471_6008</name>
</gene>
<proteinExistence type="predicted"/>
<evidence type="ECO:0000313" key="1">
    <source>
        <dbReference type="EMBL" id="TQI93863.1"/>
    </source>
</evidence>
<dbReference type="Proteomes" id="UP000320876">
    <property type="component" value="Unassembled WGS sequence"/>
</dbReference>
<dbReference type="EMBL" id="VFML01000002">
    <property type="protein sequence ID" value="TQI93863.1"/>
    <property type="molecule type" value="Genomic_DNA"/>
</dbReference>
<evidence type="ECO:0000313" key="2">
    <source>
        <dbReference type="Proteomes" id="UP000320876"/>
    </source>
</evidence>
<name>A0A542CSQ7_AMYCI</name>
<protein>
    <submittedName>
        <fullName evidence="1">Uncharacterized protein</fullName>
    </submittedName>
</protein>
<organism evidence="1 2">
    <name type="scientific">Amycolatopsis cihanbeyliensis</name>
    <dbReference type="NCBI Taxonomy" id="1128664"/>
    <lineage>
        <taxon>Bacteria</taxon>
        <taxon>Bacillati</taxon>
        <taxon>Actinomycetota</taxon>
        <taxon>Actinomycetes</taxon>
        <taxon>Pseudonocardiales</taxon>
        <taxon>Pseudonocardiaceae</taxon>
        <taxon>Amycolatopsis</taxon>
    </lineage>
</organism>
<reference evidence="1 2" key="1">
    <citation type="submission" date="2019-06" db="EMBL/GenBank/DDBJ databases">
        <title>Sequencing the genomes of 1000 actinobacteria strains.</title>
        <authorList>
            <person name="Klenk H.-P."/>
        </authorList>
    </citation>
    <scope>NUCLEOTIDE SEQUENCE [LARGE SCALE GENOMIC DNA]</scope>
    <source>
        <strain evidence="1 2">DSM 45679</strain>
    </source>
</reference>
<sequence>MADTEETEKTPEPTRRQLAAARQFVARHGTPSRAVVEHVGRGGARVVLVGDDGALGDIVVPGPATGEALVAAVADLELSSWDADTVNATEIGARHRRRMAASWTRA</sequence>
<accession>A0A542CSQ7</accession>
<dbReference type="RefSeq" id="WP_142003013.1">
    <property type="nucleotide sequence ID" value="NZ_VFML01000002.1"/>
</dbReference>
<dbReference type="AlphaFoldDB" id="A0A542CSQ7"/>